<evidence type="ECO:0000256" key="3">
    <source>
        <dbReference type="ARBA" id="ARBA00023295"/>
    </source>
</evidence>
<dbReference type="SUPFAM" id="SSF49899">
    <property type="entry name" value="Concanavalin A-like lectins/glucanases"/>
    <property type="match status" value="1"/>
</dbReference>
<dbReference type="EMBL" id="JAXQNO010000022">
    <property type="protein sequence ID" value="KAK4766960.1"/>
    <property type="molecule type" value="Genomic_DNA"/>
</dbReference>
<feature type="domain" description="Glycosyl hydrolase family 32 N-terminal" evidence="6">
    <location>
        <begin position="63"/>
        <end position="360"/>
    </location>
</feature>
<proteinExistence type="inferred from homology"/>
<dbReference type="SMART" id="SM00640">
    <property type="entry name" value="Glyco_32"/>
    <property type="match status" value="1"/>
</dbReference>
<comment type="caution">
    <text evidence="8">The sequence shown here is derived from an EMBL/GenBank/DDBJ whole genome shotgun (WGS) entry which is preliminary data.</text>
</comment>
<evidence type="ECO:0000256" key="2">
    <source>
        <dbReference type="ARBA" id="ARBA00022801"/>
    </source>
</evidence>
<organism evidence="8 9">
    <name type="scientific">Trapa natans</name>
    <name type="common">Water chestnut</name>
    <dbReference type="NCBI Taxonomy" id="22666"/>
    <lineage>
        <taxon>Eukaryota</taxon>
        <taxon>Viridiplantae</taxon>
        <taxon>Streptophyta</taxon>
        <taxon>Embryophyta</taxon>
        <taxon>Tracheophyta</taxon>
        <taxon>Spermatophyta</taxon>
        <taxon>Magnoliopsida</taxon>
        <taxon>eudicotyledons</taxon>
        <taxon>Gunneridae</taxon>
        <taxon>Pentapetalae</taxon>
        <taxon>rosids</taxon>
        <taxon>malvids</taxon>
        <taxon>Myrtales</taxon>
        <taxon>Lythraceae</taxon>
        <taxon>Trapa</taxon>
    </lineage>
</organism>
<dbReference type="GO" id="GO:0004553">
    <property type="term" value="F:hydrolase activity, hydrolyzing O-glycosyl compounds"/>
    <property type="evidence" value="ECO:0007669"/>
    <property type="project" value="InterPro"/>
</dbReference>
<evidence type="ECO:0000313" key="8">
    <source>
        <dbReference type="EMBL" id="KAK4766960.1"/>
    </source>
</evidence>
<dbReference type="Pfam" id="PF00251">
    <property type="entry name" value="Glyco_hydro_32N"/>
    <property type="match status" value="1"/>
</dbReference>
<keyword evidence="9" id="KW-1185">Reference proteome</keyword>
<evidence type="ECO:0000256" key="5">
    <source>
        <dbReference type="SAM" id="SignalP"/>
    </source>
</evidence>
<dbReference type="InterPro" id="IPR018053">
    <property type="entry name" value="Glyco_hydro_32_AS"/>
</dbReference>
<sequence length="616" mass="69223">MDGSRRSLGLPAAAAAVALAWCLLVMVLSGVFIVPASATHEIFPELQCVSVLNVKKVHRTGFHFQPPKHWINDPNGPMVYKGIYHLFYQYNPKGAVWGNIVWAHSVSRDLVNWKTLEPAIYPSKPFDIRGCWSGSATILPDGRPVILYTGLDKDAVQMQNYAIPSDMNDPYLRRWSKPDDNPLIYPSKDVNASAFRDPSTAWFSGGHWKTVIGSRHHHRGIVYMYRSKDFKHWNRVKHPFHTVPNTGNFECPDFFPVLKAGQNGIDTSAVGENVRHVLKVSLDETRYEYYTIGTYNPDKDKYVPDGSLEDGWGGLRLDYGNFYASKTFYDSGKGRRILWGWANESDSQANDTTKGWAGVQVRTWKSYDFFSQVDDAFLSYCRRCTFCQTIPRTMWLDSGGKQLVHWPVQEIETLRGNKVELQNVELKRGEHVEVKGITAAQADVEVVFAFSDLSRAEHFDPRWGPAHRICAQKSANSPGGLGPFGLMTLATVDFHEYTPVFFRIFKADNNKHIILLCSDARNSSHAGDLYKPAFGGFVNVDISHGKLSLRTLIDNSVVESFGAGGRTCITSRVYPEKATYDNARLFAFNHGSSPITVEKLSAWSMKNADRNIGGTI</sequence>
<keyword evidence="3 4" id="KW-0326">Glycosidase</keyword>
<protein>
    <recommendedName>
        <fullName evidence="10">Beta-fructofuranosidase</fullName>
    </recommendedName>
</protein>
<dbReference type="Proteomes" id="UP001346149">
    <property type="component" value="Unassembled WGS sequence"/>
</dbReference>
<dbReference type="SUPFAM" id="SSF75005">
    <property type="entry name" value="Arabinanase/levansucrase/invertase"/>
    <property type="match status" value="1"/>
</dbReference>
<comment type="similarity">
    <text evidence="1 4">Belongs to the glycosyl hydrolase 32 family.</text>
</comment>
<dbReference type="InterPro" id="IPR013189">
    <property type="entry name" value="Glyco_hydro_32_C"/>
</dbReference>
<feature type="domain" description="Glycosyl hydrolase family 32 C-terminal" evidence="7">
    <location>
        <begin position="410"/>
        <end position="604"/>
    </location>
</feature>
<keyword evidence="5" id="KW-0732">Signal</keyword>
<name>A0AAN7KP21_TRANT</name>
<dbReference type="CDD" id="cd18624">
    <property type="entry name" value="GH32_Fruct1-like"/>
    <property type="match status" value="1"/>
</dbReference>
<dbReference type="PANTHER" id="PTHR31953">
    <property type="entry name" value="BETA-FRUCTOFURANOSIDASE, INSOLUBLE ISOENZYME CWINV1-RELATED"/>
    <property type="match status" value="1"/>
</dbReference>
<dbReference type="InterPro" id="IPR001362">
    <property type="entry name" value="Glyco_hydro_32"/>
</dbReference>
<reference evidence="8 9" key="1">
    <citation type="journal article" date="2023" name="Hortic Res">
        <title>Pangenome of water caltrop reveals structural variations and asymmetric subgenome divergence after allopolyploidization.</title>
        <authorList>
            <person name="Zhang X."/>
            <person name="Chen Y."/>
            <person name="Wang L."/>
            <person name="Yuan Y."/>
            <person name="Fang M."/>
            <person name="Shi L."/>
            <person name="Lu R."/>
            <person name="Comes H.P."/>
            <person name="Ma Y."/>
            <person name="Chen Y."/>
            <person name="Huang G."/>
            <person name="Zhou Y."/>
            <person name="Zheng Z."/>
            <person name="Qiu Y."/>
        </authorList>
    </citation>
    <scope>NUCLEOTIDE SEQUENCE [LARGE SCALE GENOMIC DNA]</scope>
    <source>
        <strain evidence="8">F231</strain>
    </source>
</reference>
<feature type="chain" id="PRO_5042897970" description="Beta-fructofuranosidase" evidence="5">
    <location>
        <begin position="39"/>
        <end position="616"/>
    </location>
</feature>
<dbReference type="InterPro" id="IPR050551">
    <property type="entry name" value="Fructan_Metab_Enzymes"/>
</dbReference>
<evidence type="ECO:0008006" key="10">
    <source>
        <dbReference type="Google" id="ProtNLM"/>
    </source>
</evidence>
<dbReference type="Gene3D" id="2.115.10.20">
    <property type="entry name" value="Glycosyl hydrolase domain, family 43"/>
    <property type="match status" value="1"/>
</dbReference>
<dbReference type="InterPro" id="IPR013148">
    <property type="entry name" value="Glyco_hydro_32_N"/>
</dbReference>
<dbReference type="Pfam" id="PF08244">
    <property type="entry name" value="Glyco_hydro_32C"/>
    <property type="match status" value="1"/>
</dbReference>
<dbReference type="InterPro" id="IPR023296">
    <property type="entry name" value="Glyco_hydro_beta-prop_sf"/>
</dbReference>
<evidence type="ECO:0000256" key="4">
    <source>
        <dbReference type="RuleBase" id="RU362110"/>
    </source>
</evidence>
<feature type="signal peptide" evidence="5">
    <location>
        <begin position="1"/>
        <end position="38"/>
    </location>
</feature>
<dbReference type="PROSITE" id="PS00609">
    <property type="entry name" value="GLYCOSYL_HYDROL_F32"/>
    <property type="match status" value="1"/>
</dbReference>
<evidence type="ECO:0000259" key="7">
    <source>
        <dbReference type="Pfam" id="PF08244"/>
    </source>
</evidence>
<dbReference type="FunFam" id="2.60.120.560:FF:000002">
    <property type="entry name" value="Beta-fructofuranosidase, insoluble isoenzyme CWINV1"/>
    <property type="match status" value="1"/>
</dbReference>
<keyword evidence="2 4" id="KW-0378">Hydrolase</keyword>
<dbReference type="Gene3D" id="2.60.120.560">
    <property type="entry name" value="Exo-inulinase, domain 1"/>
    <property type="match status" value="1"/>
</dbReference>
<evidence type="ECO:0000313" key="9">
    <source>
        <dbReference type="Proteomes" id="UP001346149"/>
    </source>
</evidence>
<dbReference type="AlphaFoldDB" id="A0AAN7KP21"/>
<gene>
    <name evidence="8" type="ORF">SAY86_014711</name>
</gene>
<accession>A0AAN7KP21</accession>
<evidence type="ECO:0000259" key="6">
    <source>
        <dbReference type="Pfam" id="PF00251"/>
    </source>
</evidence>
<evidence type="ECO:0000256" key="1">
    <source>
        <dbReference type="ARBA" id="ARBA00009902"/>
    </source>
</evidence>
<dbReference type="GO" id="GO:0005975">
    <property type="term" value="P:carbohydrate metabolic process"/>
    <property type="evidence" value="ECO:0007669"/>
    <property type="project" value="InterPro"/>
</dbReference>
<dbReference type="InterPro" id="IPR013320">
    <property type="entry name" value="ConA-like_dom_sf"/>
</dbReference>